<keyword evidence="10" id="KW-0732">Signal</keyword>
<dbReference type="GO" id="GO:0005975">
    <property type="term" value="P:carbohydrate metabolic process"/>
    <property type="evidence" value="ECO:0007669"/>
    <property type="project" value="InterPro"/>
</dbReference>
<gene>
    <name evidence="11" type="ORF">Ocin01_01877</name>
</gene>
<sequence>MSTKISIVGLVFVALSLTFAQNDTDFLYENFPEDFEWGFATASYQIEGGWDADGKGENIWDEFTHRIPSPIKDNSTGDVACDSYHNYMQDVELLKNTGVNFYRFSLSWSRILPDGTNRTINQRGIDYYNKLINALIANGIEPMVTLYHWDLPQTLQAVGGWPNETVIHHFEGYARIAYSYFGDRVKKWITFNEAFVVCQQGYGDGVHAPGISSPVQSYDCAHNVLKSHALAYRLYEREFKESQGGECGITIDCGWYEPEDPNNPAHVEAAERAVTFKHGWYAFPVFFGDYPSVMRTLIDAKSQSEGLLESRLPSFDSYWSQQLNGSWDFLGLNHYTTELVVPENRTDPGWRGDQNTRTYQSEEWPPSASFWLRVVPWGFRKLLNWIKITYGNPLLYVTENGFSDTDAEGVNDQGRIDYYRDYTNNMLKAINLDGCNIKKYTAWSLMDNFEWAEGLTGALWCHYYTDPARPRTPKMSQSFLKKLFADNGFPLPKQ</sequence>
<evidence type="ECO:0000256" key="8">
    <source>
        <dbReference type="RuleBase" id="RU003690"/>
    </source>
</evidence>
<keyword evidence="4 9" id="KW-0378">Hydrolase</keyword>
<dbReference type="PROSITE" id="PS00572">
    <property type="entry name" value="GLYCOSYL_HYDROL_F1_1"/>
    <property type="match status" value="1"/>
</dbReference>
<organism evidence="11 12">
    <name type="scientific">Orchesella cincta</name>
    <name type="common">Springtail</name>
    <name type="synonym">Podura cincta</name>
    <dbReference type="NCBI Taxonomy" id="48709"/>
    <lineage>
        <taxon>Eukaryota</taxon>
        <taxon>Metazoa</taxon>
        <taxon>Ecdysozoa</taxon>
        <taxon>Arthropoda</taxon>
        <taxon>Hexapoda</taxon>
        <taxon>Collembola</taxon>
        <taxon>Entomobryomorpha</taxon>
        <taxon>Entomobryoidea</taxon>
        <taxon>Orchesellidae</taxon>
        <taxon>Orchesellinae</taxon>
        <taxon>Orchesella</taxon>
    </lineage>
</organism>
<feature type="chain" id="PRO_5008905585" description="beta-glucosidase" evidence="10">
    <location>
        <begin position="21"/>
        <end position="494"/>
    </location>
</feature>
<comment type="caution">
    <text evidence="11">The sequence shown here is derived from an EMBL/GenBank/DDBJ whole genome shotgun (WGS) entry which is preliminary data.</text>
</comment>
<dbReference type="InterPro" id="IPR033132">
    <property type="entry name" value="GH_1_N_CS"/>
</dbReference>
<evidence type="ECO:0000256" key="10">
    <source>
        <dbReference type="SAM" id="SignalP"/>
    </source>
</evidence>
<evidence type="ECO:0000256" key="4">
    <source>
        <dbReference type="ARBA" id="ARBA00022801"/>
    </source>
</evidence>
<evidence type="ECO:0000256" key="5">
    <source>
        <dbReference type="ARBA" id="ARBA00023180"/>
    </source>
</evidence>
<dbReference type="AlphaFoldDB" id="A0A1D2NHX3"/>
<keyword evidence="12" id="KW-1185">Reference proteome</keyword>
<comment type="subunit">
    <text evidence="2">Homodimer.</text>
</comment>
<evidence type="ECO:0000256" key="6">
    <source>
        <dbReference type="ARBA" id="ARBA00023295"/>
    </source>
</evidence>
<dbReference type="InterPro" id="IPR018120">
    <property type="entry name" value="Glyco_hydro_1_AS"/>
</dbReference>
<dbReference type="OMA" id="VWLKVYP"/>
<dbReference type="PROSITE" id="PS00653">
    <property type="entry name" value="GLYCOSYL_HYDROL_F1_2"/>
    <property type="match status" value="1"/>
</dbReference>
<feature type="active site" description="Nucleophile" evidence="7">
    <location>
        <position position="399"/>
    </location>
</feature>
<evidence type="ECO:0000256" key="2">
    <source>
        <dbReference type="ARBA" id="ARBA00011738"/>
    </source>
</evidence>
<keyword evidence="5" id="KW-0325">Glycoprotein</keyword>
<dbReference type="InterPro" id="IPR017853">
    <property type="entry name" value="GH"/>
</dbReference>
<keyword evidence="6 9" id="KW-0326">Glycosidase</keyword>
<dbReference type="PRINTS" id="PR00131">
    <property type="entry name" value="GLHYDRLASE1"/>
</dbReference>
<evidence type="ECO:0000256" key="3">
    <source>
        <dbReference type="ARBA" id="ARBA00012744"/>
    </source>
</evidence>
<evidence type="ECO:0000256" key="7">
    <source>
        <dbReference type="PROSITE-ProRule" id="PRU10055"/>
    </source>
</evidence>
<reference evidence="11 12" key="1">
    <citation type="journal article" date="2016" name="Genome Biol. Evol.">
        <title>Gene Family Evolution Reflects Adaptation to Soil Environmental Stressors in the Genome of the Collembolan Orchesella cincta.</title>
        <authorList>
            <person name="Faddeeva-Vakhrusheva A."/>
            <person name="Derks M.F."/>
            <person name="Anvar S.Y."/>
            <person name="Agamennone V."/>
            <person name="Suring W."/>
            <person name="Smit S."/>
            <person name="van Straalen N.M."/>
            <person name="Roelofs D."/>
        </authorList>
    </citation>
    <scope>NUCLEOTIDE SEQUENCE [LARGE SCALE GENOMIC DNA]</scope>
    <source>
        <tissue evidence="11">Mixed pool</tissue>
    </source>
</reference>
<dbReference type="Pfam" id="PF00232">
    <property type="entry name" value="Glyco_hydro_1"/>
    <property type="match status" value="1"/>
</dbReference>
<dbReference type="Gene3D" id="3.20.20.80">
    <property type="entry name" value="Glycosidases"/>
    <property type="match status" value="1"/>
</dbReference>
<evidence type="ECO:0000256" key="9">
    <source>
        <dbReference type="RuleBase" id="RU004468"/>
    </source>
</evidence>
<dbReference type="OrthoDB" id="65569at2759"/>
<protein>
    <recommendedName>
        <fullName evidence="3">beta-glucosidase</fullName>
        <ecNumber evidence="3">3.2.1.21</ecNumber>
    </recommendedName>
</protein>
<dbReference type="PANTHER" id="PTHR10353">
    <property type="entry name" value="GLYCOSYL HYDROLASE"/>
    <property type="match status" value="1"/>
</dbReference>
<proteinExistence type="inferred from homology"/>
<evidence type="ECO:0000313" key="12">
    <source>
        <dbReference type="Proteomes" id="UP000094527"/>
    </source>
</evidence>
<dbReference type="GO" id="GO:0008422">
    <property type="term" value="F:beta-glucosidase activity"/>
    <property type="evidence" value="ECO:0007669"/>
    <property type="project" value="TreeGrafter"/>
</dbReference>
<comment type="similarity">
    <text evidence="1 8">Belongs to the glycosyl hydrolase 1 family.</text>
</comment>
<dbReference type="FunFam" id="3.20.20.80:FF:000013">
    <property type="entry name" value="lactase-phlorizin hydrolase"/>
    <property type="match status" value="1"/>
</dbReference>
<feature type="signal peptide" evidence="10">
    <location>
        <begin position="1"/>
        <end position="20"/>
    </location>
</feature>
<evidence type="ECO:0000256" key="1">
    <source>
        <dbReference type="ARBA" id="ARBA00010838"/>
    </source>
</evidence>
<dbReference type="EC" id="3.2.1.21" evidence="3"/>
<accession>A0A1D2NHX3</accession>
<dbReference type="InterPro" id="IPR001360">
    <property type="entry name" value="Glyco_hydro_1"/>
</dbReference>
<dbReference type="Proteomes" id="UP000094527">
    <property type="component" value="Unassembled WGS sequence"/>
</dbReference>
<dbReference type="STRING" id="48709.A0A1D2NHX3"/>
<dbReference type="SUPFAM" id="SSF51445">
    <property type="entry name" value="(Trans)glycosidases"/>
    <property type="match status" value="1"/>
</dbReference>
<dbReference type="EMBL" id="LJIJ01000036">
    <property type="protein sequence ID" value="ODN04812.1"/>
    <property type="molecule type" value="Genomic_DNA"/>
</dbReference>
<name>A0A1D2NHX3_ORCCI</name>
<dbReference type="PANTHER" id="PTHR10353:SF36">
    <property type="entry name" value="LP05116P"/>
    <property type="match status" value="1"/>
</dbReference>
<evidence type="ECO:0000313" key="11">
    <source>
        <dbReference type="EMBL" id="ODN04812.1"/>
    </source>
</evidence>